<dbReference type="Pfam" id="PF08448">
    <property type="entry name" value="PAS_4"/>
    <property type="match status" value="2"/>
</dbReference>
<dbReference type="CDD" id="cd00082">
    <property type="entry name" value="HisKA"/>
    <property type="match status" value="1"/>
</dbReference>
<dbReference type="PROSITE" id="PS50112">
    <property type="entry name" value="PAS"/>
    <property type="match status" value="5"/>
</dbReference>
<dbReference type="InterPro" id="IPR036890">
    <property type="entry name" value="HATPase_C_sf"/>
</dbReference>
<dbReference type="SMART" id="SM00086">
    <property type="entry name" value="PAC"/>
    <property type="match status" value="5"/>
</dbReference>
<evidence type="ECO:0000256" key="1">
    <source>
        <dbReference type="ARBA" id="ARBA00000085"/>
    </source>
</evidence>
<reference evidence="9 10" key="1">
    <citation type="submission" date="2016-09" db="EMBL/GenBank/DDBJ databases">
        <title>Genome-resolved meta-omics ties microbial dynamics to process performance in biotechnology for thiocyanate degradation.</title>
        <authorList>
            <person name="Kantor R.S."/>
            <person name="Huddy R.J."/>
            <person name="Iyer R."/>
            <person name="Thomas B.C."/>
            <person name="Brown C.T."/>
            <person name="Anantharaman K."/>
            <person name="Tringe S."/>
            <person name="Hettich R.L."/>
            <person name="Harrison S.T."/>
            <person name="Banfield J.F."/>
        </authorList>
    </citation>
    <scope>NUCLEOTIDE SEQUENCE [LARGE SCALE GENOMIC DNA]</scope>
    <source>
        <strain evidence="9">59-99</strain>
    </source>
</reference>
<sequence>MIGNVIRRLTESSHTGSILMNARFDITYRSPLAIRIGDVIVMDPEIREAISDSIIPFTHDFHGTDTDGHAIWVECTFNNMLHEPGIEAIVCFIRDVTDRRRAEDELRQTVQELSAYKHALDESSIVAITDQKGVIKHVNDNFCRISKYSREELIGQDHRIINSSYHDKDYIRELWTTIARGNIWKGELRNRARDGSLYWVDTTIVPFLNENGKPYQYIAIRSDITERKLAEIELGKRADLIESLLESITDGFIAVDDDMRYTYVNKTICEMVGLPPEAMLGHRMWDLFPDAVGSATYNTIQEALTERRYTSNEDYYPPLNLWQENRVYPTGKGLSIFIRDISTKKEEEHHLKLLQSVITGTTDAVMITEAHAADGETAPRIVYVNDAFTRMTGYPADEVIGRSPRILQGPDTDRQELARLRQAMSEWQSYECTVVNYRKNGEEFWMNMAISPVANEKGWFTHWIAIERDVTASKNKELQKSLMAELGIIFNANENLGIALHDVLRRLVSFGPITSAEIWLVGTDTEKINLAAETVREGTEPTAFDGETTARHHARGEALVGAAWATGDIQTWYDAEGRSAHAVPLHHTDDIVGVLVFGLSSKGNVTDSLAALMKSVCTFLGPEVRRRQLEQELYQLFTLTPDSICIAGTDGYAKRLNPAFCAVLEYSEAELLASPLLSFVHPDDREQTIAALGELGVGKPVPYMENRMVTRSGAIRWMAWTATPLPEEGLFFSVAKDISYKKELEDLLLKANTLARIGSWEVDLVRQTIYWSDLTREIHEVGPDFTPDMENTTAFFHEGEDRTRIVQAFTDAIEHGTPFDVELEITTGCGHTKWIRVKGEPEFKLGACARIYGSFQDIDDRKKAELAALRALEERNTILESIGDAFFAVDMDWTVTYWNNTASRIVQVPRQDVIDKRLWDVFSADSNPLSYSMYSHAMRTKQAVHFEDYYAPLKHWYEISAYPSARGLSVYLKDISDRKASEIRMTELNESLGRQAKELAISNAELEQFAYVASHDLQEPLRMVTSFLTQLEKKYGDAIDSKGKQYIYFAVDGAKRMRQIILDLLEFSRVGRTVNKREAVDLNELVGEVEGLHRKQIDESGATIEMTPLPVLMSYRAPVRQVFQNLISNGLKYQSPGNRPVIRITFDETDTHWSFSISDNGIGIDGEYFDRIFIIFQRLHNKDEYSGTGMGLAVTRKIIETLGGTIWVESEPDKGSTFSFTISKIDHPRAGQNHESDTP</sequence>
<feature type="domain" description="PAC" evidence="8">
    <location>
        <begin position="57"/>
        <end position="108"/>
    </location>
</feature>
<organism evidence="9 10">
    <name type="scientific">Candidatus Kapaibacterium thiocyanatum</name>
    <dbReference type="NCBI Taxonomy" id="1895771"/>
    <lineage>
        <taxon>Bacteria</taxon>
        <taxon>Pseudomonadati</taxon>
        <taxon>Candidatus Kapaibacteriota</taxon>
        <taxon>Candidatus Kapaibacteriia</taxon>
        <taxon>Candidatus Kapaibacteriales</taxon>
        <taxon>Candidatus Kapaibacteriaceae</taxon>
        <taxon>Candidatus Kapaibacterium</taxon>
    </lineage>
</organism>
<name>A0A1M3KZ09_9BACT</name>
<evidence type="ECO:0000259" key="8">
    <source>
        <dbReference type="PROSITE" id="PS50113"/>
    </source>
</evidence>
<dbReference type="Gene3D" id="1.10.287.130">
    <property type="match status" value="1"/>
</dbReference>
<keyword evidence="5" id="KW-0418">Kinase</keyword>
<feature type="domain" description="PAS" evidence="7">
    <location>
        <begin position="629"/>
        <end position="686"/>
    </location>
</feature>
<dbReference type="EMBL" id="MKVH01000021">
    <property type="protein sequence ID" value="OJX57744.1"/>
    <property type="molecule type" value="Genomic_DNA"/>
</dbReference>
<dbReference type="InterPro" id="IPR000014">
    <property type="entry name" value="PAS"/>
</dbReference>
<dbReference type="InterPro" id="IPR035965">
    <property type="entry name" value="PAS-like_dom_sf"/>
</dbReference>
<dbReference type="AlphaFoldDB" id="A0A1M3KZ09"/>
<evidence type="ECO:0000256" key="4">
    <source>
        <dbReference type="ARBA" id="ARBA00022679"/>
    </source>
</evidence>
<dbReference type="InterPro" id="IPR029016">
    <property type="entry name" value="GAF-like_dom_sf"/>
</dbReference>
<dbReference type="PANTHER" id="PTHR43304:SF1">
    <property type="entry name" value="PAC DOMAIN-CONTAINING PROTEIN"/>
    <property type="match status" value="1"/>
</dbReference>
<dbReference type="SMART" id="SM00091">
    <property type="entry name" value="PAS"/>
    <property type="match status" value="5"/>
</dbReference>
<dbReference type="PROSITE" id="PS50113">
    <property type="entry name" value="PAC"/>
    <property type="match status" value="3"/>
</dbReference>
<evidence type="ECO:0000313" key="9">
    <source>
        <dbReference type="EMBL" id="OJX57744.1"/>
    </source>
</evidence>
<dbReference type="STRING" id="1895771.BGO89_07170"/>
<feature type="domain" description="Histidine kinase" evidence="6">
    <location>
        <begin position="1012"/>
        <end position="1226"/>
    </location>
</feature>
<evidence type="ECO:0000259" key="6">
    <source>
        <dbReference type="PROSITE" id="PS50109"/>
    </source>
</evidence>
<dbReference type="InterPro" id="IPR005467">
    <property type="entry name" value="His_kinase_dom"/>
</dbReference>
<dbReference type="InterPro" id="IPR001610">
    <property type="entry name" value="PAC"/>
</dbReference>
<dbReference type="CDD" id="cd00130">
    <property type="entry name" value="PAS"/>
    <property type="match status" value="5"/>
</dbReference>
<dbReference type="SMART" id="SM00388">
    <property type="entry name" value="HisKA"/>
    <property type="match status" value="1"/>
</dbReference>
<dbReference type="Pfam" id="PF00512">
    <property type="entry name" value="HisKA"/>
    <property type="match status" value="1"/>
</dbReference>
<dbReference type="PRINTS" id="PR00344">
    <property type="entry name" value="BCTRLSENSOR"/>
</dbReference>
<keyword evidence="4" id="KW-0808">Transferase</keyword>
<dbReference type="Gene3D" id="3.30.450.20">
    <property type="entry name" value="PAS domain"/>
    <property type="match status" value="7"/>
</dbReference>
<dbReference type="InterPro" id="IPR003661">
    <property type="entry name" value="HisK_dim/P_dom"/>
</dbReference>
<dbReference type="SUPFAM" id="SSF55874">
    <property type="entry name" value="ATPase domain of HSP90 chaperone/DNA topoisomerase II/histidine kinase"/>
    <property type="match status" value="1"/>
</dbReference>
<dbReference type="EC" id="2.7.13.3" evidence="2"/>
<dbReference type="FunFam" id="3.30.565.10:FF:000006">
    <property type="entry name" value="Sensor histidine kinase WalK"/>
    <property type="match status" value="1"/>
</dbReference>
<feature type="domain" description="PAS" evidence="7">
    <location>
        <begin position="350"/>
        <end position="427"/>
    </location>
</feature>
<dbReference type="InterPro" id="IPR003594">
    <property type="entry name" value="HATPase_dom"/>
</dbReference>
<comment type="catalytic activity">
    <reaction evidence="1">
        <text>ATP + protein L-histidine = ADP + protein N-phospho-L-histidine.</text>
        <dbReference type="EC" id="2.7.13.3"/>
    </reaction>
</comment>
<dbReference type="Gene3D" id="3.30.450.40">
    <property type="match status" value="1"/>
</dbReference>
<dbReference type="InterPro" id="IPR036097">
    <property type="entry name" value="HisK_dim/P_sf"/>
</dbReference>
<evidence type="ECO:0000313" key="10">
    <source>
        <dbReference type="Proteomes" id="UP000184233"/>
    </source>
</evidence>
<dbReference type="SUPFAM" id="SSF47384">
    <property type="entry name" value="Homodimeric domain of signal transducing histidine kinase"/>
    <property type="match status" value="1"/>
</dbReference>
<dbReference type="PROSITE" id="PS50109">
    <property type="entry name" value="HIS_KIN"/>
    <property type="match status" value="1"/>
</dbReference>
<dbReference type="InterPro" id="IPR004358">
    <property type="entry name" value="Sig_transdc_His_kin-like_C"/>
</dbReference>
<feature type="domain" description="PAC" evidence="8">
    <location>
        <begin position="428"/>
        <end position="482"/>
    </location>
</feature>
<dbReference type="Proteomes" id="UP000184233">
    <property type="component" value="Unassembled WGS sequence"/>
</dbReference>
<keyword evidence="3" id="KW-0597">Phosphoprotein</keyword>
<dbReference type="SUPFAM" id="SSF55781">
    <property type="entry name" value="GAF domain-like"/>
    <property type="match status" value="1"/>
</dbReference>
<dbReference type="SUPFAM" id="SSF55785">
    <property type="entry name" value="PYP-like sensor domain (PAS domain)"/>
    <property type="match status" value="7"/>
</dbReference>
<dbReference type="InterPro" id="IPR013656">
    <property type="entry name" value="PAS_4"/>
</dbReference>
<dbReference type="Gene3D" id="3.30.565.10">
    <property type="entry name" value="Histidine kinase-like ATPase, C-terminal domain"/>
    <property type="match status" value="1"/>
</dbReference>
<dbReference type="SMART" id="SM00387">
    <property type="entry name" value="HATPase_c"/>
    <property type="match status" value="1"/>
</dbReference>
<dbReference type="NCBIfam" id="TIGR00229">
    <property type="entry name" value="sensory_box"/>
    <property type="match status" value="4"/>
</dbReference>
<evidence type="ECO:0000259" key="7">
    <source>
        <dbReference type="PROSITE" id="PS50112"/>
    </source>
</evidence>
<dbReference type="Pfam" id="PF02518">
    <property type="entry name" value="HATPase_c"/>
    <property type="match status" value="1"/>
</dbReference>
<feature type="domain" description="PAS" evidence="7">
    <location>
        <begin position="871"/>
        <end position="941"/>
    </location>
</feature>
<dbReference type="Pfam" id="PF08447">
    <property type="entry name" value="PAS_3"/>
    <property type="match status" value="1"/>
</dbReference>
<dbReference type="InterPro" id="IPR013655">
    <property type="entry name" value="PAS_fold_3"/>
</dbReference>
<dbReference type="Pfam" id="PF13426">
    <property type="entry name" value="PAS_9"/>
    <property type="match status" value="2"/>
</dbReference>
<feature type="domain" description="PAS" evidence="7">
    <location>
        <begin position="237"/>
        <end position="307"/>
    </location>
</feature>
<evidence type="ECO:0000256" key="5">
    <source>
        <dbReference type="ARBA" id="ARBA00022777"/>
    </source>
</evidence>
<gene>
    <name evidence="9" type="ORF">BGO89_07170</name>
</gene>
<dbReference type="PANTHER" id="PTHR43304">
    <property type="entry name" value="PHYTOCHROME-LIKE PROTEIN CPH1"/>
    <property type="match status" value="1"/>
</dbReference>
<evidence type="ECO:0000256" key="2">
    <source>
        <dbReference type="ARBA" id="ARBA00012438"/>
    </source>
</evidence>
<protein>
    <recommendedName>
        <fullName evidence="2">histidine kinase</fullName>
        <ecNumber evidence="2">2.7.13.3</ecNumber>
    </recommendedName>
</protein>
<dbReference type="GO" id="GO:0000155">
    <property type="term" value="F:phosphorelay sensor kinase activity"/>
    <property type="evidence" value="ECO:0007669"/>
    <property type="project" value="InterPro"/>
</dbReference>
<proteinExistence type="predicted"/>
<dbReference type="InterPro" id="IPR000700">
    <property type="entry name" value="PAS-assoc_C"/>
</dbReference>
<feature type="domain" description="PAS" evidence="7">
    <location>
        <begin position="112"/>
        <end position="169"/>
    </location>
</feature>
<feature type="domain" description="PAC" evidence="8">
    <location>
        <begin position="184"/>
        <end position="236"/>
    </location>
</feature>
<accession>A0A1M3KZ09</accession>
<dbReference type="InterPro" id="IPR052162">
    <property type="entry name" value="Sensor_kinase/Photoreceptor"/>
</dbReference>
<comment type="caution">
    <text evidence="9">The sequence shown here is derived from an EMBL/GenBank/DDBJ whole genome shotgun (WGS) entry which is preliminary data.</text>
</comment>
<evidence type="ECO:0000256" key="3">
    <source>
        <dbReference type="ARBA" id="ARBA00022553"/>
    </source>
</evidence>